<dbReference type="PANTHER" id="PTHR35882:SF2">
    <property type="entry name" value="PELA"/>
    <property type="match status" value="1"/>
</dbReference>
<sequence>MPQIRLRTVHFILFLFFSQMIIAQTTMESYRLRDEMREFVIAIKKQAESRQENFIVIPQNGIELILKQKSKKLKKAKSYLGAIDGLAQEDLFFGYEDDGKPTPTRETNYFLRYLKIAQNRNKAVLGIDYTKSYSQIKLSNSLNKSQGFISFAAERELNKIPFRSIENENNEHIAALNDAKNFLYLLNYSEYSDKKDLLAELNATNYDVLILDLFFGDRAFSREDINALKQKANGGKRLLIAYMSIGEAEDYRFYWQKEWEENRPVWLEEENPNWEGNYKVRYWNKTWQDIILGTEPSYLNRIIDAGFDGVYLDIIDAFQYFENKE</sequence>
<keyword evidence="3" id="KW-1185">Reference proteome</keyword>
<dbReference type="Proteomes" id="UP000183945">
    <property type="component" value="Unassembled WGS sequence"/>
</dbReference>
<dbReference type="AlphaFoldDB" id="A0A1M5CIL0"/>
<reference evidence="3" key="1">
    <citation type="submission" date="2016-11" db="EMBL/GenBank/DDBJ databases">
        <authorList>
            <person name="Varghese N."/>
            <person name="Submissions S."/>
        </authorList>
    </citation>
    <scope>NUCLEOTIDE SEQUENCE [LARGE SCALE GENOMIC DNA]</scope>
    <source>
        <strain evidence="3">DSM 24579</strain>
    </source>
</reference>
<evidence type="ECO:0000313" key="3">
    <source>
        <dbReference type="Proteomes" id="UP000183945"/>
    </source>
</evidence>
<organism evidence="2 3">
    <name type="scientific">Salegentibacter echinorum</name>
    <dbReference type="NCBI Taxonomy" id="1073325"/>
    <lineage>
        <taxon>Bacteria</taxon>
        <taxon>Pseudomonadati</taxon>
        <taxon>Bacteroidota</taxon>
        <taxon>Flavobacteriia</taxon>
        <taxon>Flavobacteriales</taxon>
        <taxon>Flavobacteriaceae</taxon>
        <taxon>Salegentibacter</taxon>
    </lineage>
</organism>
<dbReference type="Pfam" id="PF03537">
    <property type="entry name" value="Glyco_hydro_114"/>
    <property type="match status" value="1"/>
</dbReference>
<dbReference type="EMBL" id="FQVT01000001">
    <property type="protein sequence ID" value="SHF54521.1"/>
    <property type="molecule type" value="Genomic_DNA"/>
</dbReference>
<dbReference type="SUPFAM" id="SSF51445">
    <property type="entry name" value="(Trans)glycosidases"/>
    <property type="match status" value="2"/>
</dbReference>
<evidence type="ECO:0000313" key="2">
    <source>
        <dbReference type="EMBL" id="SHF54521.1"/>
    </source>
</evidence>
<dbReference type="STRING" id="1073325.SAMN05444483_101539"/>
<dbReference type="RefSeq" id="WP_175545927.1">
    <property type="nucleotide sequence ID" value="NZ_FQVT01000001.1"/>
</dbReference>
<dbReference type="PANTHER" id="PTHR35882">
    <property type="entry name" value="PELA"/>
    <property type="match status" value="1"/>
</dbReference>
<accession>A0A1M5CIL0</accession>
<gene>
    <name evidence="2" type="ORF">SAMN05444483_101539</name>
</gene>
<dbReference type="InterPro" id="IPR017853">
    <property type="entry name" value="GH"/>
</dbReference>
<evidence type="ECO:0000259" key="1">
    <source>
        <dbReference type="Pfam" id="PF03537"/>
    </source>
</evidence>
<name>A0A1M5CIL0_SALEC</name>
<proteinExistence type="predicted"/>
<dbReference type="InterPro" id="IPR013785">
    <property type="entry name" value="Aldolase_TIM"/>
</dbReference>
<dbReference type="InterPro" id="IPR004352">
    <property type="entry name" value="GH114_TIM-barrel"/>
</dbReference>
<feature type="domain" description="Glycoside-hydrolase family GH114 TIM-barrel" evidence="1">
    <location>
        <begin position="206"/>
        <end position="319"/>
    </location>
</feature>
<protein>
    <recommendedName>
        <fullName evidence="1">Glycoside-hydrolase family GH114 TIM-barrel domain-containing protein</fullName>
    </recommendedName>
</protein>
<dbReference type="Gene3D" id="3.20.20.70">
    <property type="entry name" value="Aldolase class I"/>
    <property type="match status" value="2"/>
</dbReference>